<dbReference type="InterPro" id="IPR037291">
    <property type="entry name" value="DUF4139"/>
</dbReference>
<protein>
    <submittedName>
        <fullName evidence="2">DUF4139 domain-containing protein</fullName>
    </submittedName>
</protein>
<evidence type="ECO:0000259" key="1">
    <source>
        <dbReference type="Pfam" id="PF13598"/>
    </source>
</evidence>
<evidence type="ECO:0000313" key="2">
    <source>
        <dbReference type="EMBL" id="MEY6430903.1"/>
    </source>
</evidence>
<organism evidence="2 3">
    <name type="scientific">Thioalkalicoccus limnaeus</name>
    <dbReference type="NCBI Taxonomy" id="120681"/>
    <lineage>
        <taxon>Bacteria</taxon>
        <taxon>Pseudomonadati</taxon>
        <taxon>Pseudomonadota</taxon>
        <taxon>Gammaproteobacteria</taxon>
        <taxon>Chromatiales</taxon>
        <taxon>Chromatiaceae</taxon>
        <taxon>Thioalkalicoccus</taxon>
    </lineage>
</organism>
<reference evidence="2 3" key="1">
    <citation type="submission" date="2024-05" db="EMBL/GenBank/DDBJ databases">
        <title>Genome Sequence and Characterization of the New Strain Purple Sulfur Bacterium of Genus Thioalkalicoccus.</title>
        <authorList>
            <person name="Bryantseva I.A."/>
            <person name="Kyndt J.A."/>
            <person name="Imhoff J.F."/>
        </authorList>
    </citation>
    <scope>NUCLEOTIDE SEQUENCE [LARGE SCALE GENOMIC DNA]</scope>
    <source>
        <strain evidence="2 3">Um2</strain>
    </source>
</reference>
<proteinExistence type="predicted"/>
<dbReference type="Pfam" id="PF13598">
    <property type="entry name" value="DUF4139"/>
    <property type="match status" value="1"/>
</dbReference>
<dbReference type="PANTHER" id="PTHR38075:SF1">
    <property type="entry name" value="DUF4139 DOMAIN-CONTAINING PROTEIN"/>
    <property type="match status" value="1"/>
</dbReference>
<dbReference type="EMBL" id="JBDKXB010000001">
    <property type="protein sequence ID" value="MEY6430903.1"/>
    <property type="molecule type" value="Genomic_DNA"/>
</dbReference>
<sequence length="496" mass="55131">MMSVLDCADRRARRARSKPRSGRFLSLVGLALVWQCVVAEEPMPAEQRIGEDAQRGLSLTIYQDDLALVRDRRQVELDQGENRIAWRSVSVGIRPETALLSRSDGQLAVRLLEQNFDFDLLTADSLLRKYVGRTVQVIRTNDAGERIVEEASVLAANDGVVLRYADRIETQVIGHLAFPDVPPDLRDQPTLVLHLEAAAGGAGELELTYLTGGLEWQADYVADLTLDASMMDLAGWVTLTNRSGIAYRQAEVQLVAGEVHQVTAPARLAPLASLALRAEPMALPEQEALFEYHLYQLPRRTDILDQQTKQVALLAAPGVPVMQELVLEGAAFAYRTQVGTGWTRQPVEARLVFDNRDGPLGIPLPKGVVRVYGRDRSGRPQFLGEDRIDHTPKNETVTLKLGESFDVTAQRKQTAFRKLGGTGPYDYLFEAAFALELKNAKTEPVTVKVYESLPGDWRMLDESERHTKEAANRLSWVVEVPGEGSTTLTWRAEVRQ</sequence>
<name>A0ABV4BCE3_9GAMM</name>
<feature type="domain" description="DUF4139" evidence="1">
    <location>
        <begin position="205"/>
        <end position="489"/>
    </location>
</feature>
<keyword evidence="3" id="KW-1185">Reference proteome</keyword>
<comment type="caution">
    <text evidence="2">The sequence shown here is derived from an EMBL/GenBank/DDBJ whole genome shotgun (WGS) entry which is preliminary data.</text>
</comment>
<dbReference type="RefSeq" id="WP_369665285.1">
    <property type="nucleotide sequence ID" value="NZ_JBDKXB010000001.1"/>
</dbReference>
<gene>
    <name evidence="2" type="ORF">ABC977_00590</name>
</gene>
<dbReference type="PANTHER" id="PTHR38075">
    <property type="entry name" value="DUF4139 DOMAIN-CONTAINING PROTEIN"/>
    <property type="match status" value="1"/>
</dbReference>
<evidence type="ECO:0000313" key="3">
    <source>
        <dbReference type="Proteomes" id="UP001564408"/>
    </source>
</evidence>
<dbReference type="Proteomes" id="UP001564408">
    <property type="component" value="Unassembled WGS sequence"/>
</dbReference>
<accession>A0ABV4BCE3</accession>